<gene>
    <name evidence="2" type="ORF">Sradi_5464400</name>
</gene>
<accession>A0AAW2LBI9</accession>
<dbReference type="SUPFAM" id="SSF53098">
    <property type="entry name" value="Ribonuclease H-like"/>
    <property type="match status" value="1"/>
</dbReference>
<organism evidence="2">
    <name type="scientific">Sesamum radiatum</name>
    <name type="common">Black benniseed</name>
    <dbReference type="NCBI Taxonomy" id="300843"/>
    <lineage>
        <taxon>Eukaryota</taxon>
        <taxon>Viridiplantae</taxon>
        <taxon>Streptophyta</taxon>
        <taxon>Embryophyta</taxon>
        <taxon>Tracheophyta</taxon>
        <taxon>Spermatophyta</taxon>
        <taxon>Magnoliopsida</taxon>
        <taxon>eudicotyledons</taxon>
        <taxon>Gunneridae</taxon>
        <taxon>Pentapetalae</taxon>
        <taxon>asterids</taxon>
        <taxon>lamiids</taxon>
        <taxon>Lamiales</taxon>
        <taxon>Pedaliaceae</taxon>
        <taxon>Sesamum</taxon>
    </lineage>
</organism>
<sequence>MYTKTARDLWLDLHARYGQSNEPMIYEILRGIVSISQGTLTLTGYFSRFKELWDEIVWLEPPPKCLRGGCSCDISKVLSERMEAHQVMQFLMGLHDSFDAERSQILMLDPLPNVQKKKRGYVDKRSLICDNCHKPGHSKDSCFKLYGVPEWYKSLSDQKKKGTGGKALMANVTKTVDASSSEQNIGDLVTELLKIVKSINTPSDPVTTTYANYVHIDEEFAVSQLAKSNSVSLTFTQTGCILQDQASRKTLALGTLYEKLYVLNRASFNAVHPSSPPVMSCSVSHCTDVVWHRRLGHASMRVIKQLPIPMTSLGDSAIMPCTICPLAKQSRVPFPLSNSHATCNFDLLHIDLWGPYREYTISGCNYVLTIVDDHSRALWTYLLKHKNQVSSILANFCSMVHTQFDTKIKTIRSDNGTEFFNSECKQLFQSLGLIHQTSCTYTPQQNGRVERKHRHLLDVARAILFQASLPNKFWGDAILTATHLINRTPSQHLRWKSPFQILYDRVPSYDHLRTFGSLCFVTVIDPQRAKFHKRALRCILLGYGQIGILVNCCGVHKIWGH</sequence>
<protein>
    <submittedName>
        <fullName evidence="2">Copia protein</fullName>
    </submittedName>
</protein>
<dbReference type="GO" id="GO:0015074">
    <property type="term" value="P:DNA integration"/>
    <property type="evidence" value="ECO:0007669"/>
    <property type="project" value="InterPro"/>
</dbReference>
<evidence type="ECO:0000313" key="2">
    <source>
        <dbReference type="EMBL" id="KAL0315862.1"/>
    </source>
</evidence>
<dbReference type="GO" id="GO:0003676">
    <property type="term" value="F:nucleic acid binding"/>
    <property type="evidence" value="ECO:0007669"/>
    <property type="project" value="InterPro"/>
</dbReference>
<dbReference type="InterPro" id="IPR036397">
    <property type="entry name" value="RNaseH_sf"/>
</dbReference>
<dbReference type="PANTHER" id="PTHR42648:SF31">
    <property type="entry name" value="RNA-DIRECTED DNA POLYMERASE"/>
    <property type="match status" value="1"/>
</dbReference>
<dbReference type="AlphaFoldDB" id="A0AAW2LBI9"/>
<dbReference type="EMBL" id="JACGWJ010000025">
    <property type="protein sequence ID" value="KAL0315862.1"/>
    <property type="molecule type" value="Genomic_DNA"/>
</dbReference>
<dbReference type="PROSITE" id="PS50994">
    <property type="entry name" value="INTEGRASE"/>
    <property type="match status" value="1"/>
</dbReference>
<dbReference type="Pfam" id="PF13976">
    <property type="entry name" value="gag_pre-integrs"/>
    <property type="match status" value="1"/>
</dbReference>
<dbReference type="InterPro" id="IPR025724">
    <property type="entry name" value="GAG-pre-integrase_dom"/>
</dbReference>
<evidence type="ECO:0000259" key="1">
    <source>
        <dbReference type="PROSITE" id="PS50994"/>
    </source>
</evidence>
<dbReference type="InterPro" id="IPR001584">
    <property type="entry name" value="Integrase_cat-core"/>
</dbReference>
<dbReference type="Pfam" id="PF00665">
    <property type="entry name" value="rve"/>
    <property type="match status" value="1"/>
</dbReference>
<dbReference type="PANTHER" id="PTHR42648">
    <property type="entry name" value="TRANSPOSASE, PUTATIVE-RELATED"/>
    <property type="match status" value="1"/>
</dbReference>
<dbReference type="InterPro" id="IPR012337">
    <property type="entry name" value="RNaseH-like_sf"/>
</dbReference>
<reference evidence="2" key="2">
    <citation type="journal article" date="2024" name="Plant">
        <title>Genomic evolution and insights into agronomic trait innovations of Sesamum species.</title>
        <authorList>
            <person name="Miao H."/>
            <person name="Wang L."/>
            <person name="Qu L."/>
            <person name="Liu H."/>
            <person name="Sun Y."/>
            <person name="Le M."/>
            <person name="Wang Q."/>
            <person name="Wei S."/>
            <person name="Zheng Y."/>
            <person name="Lin W."/>
            <person name="Duan Y."/>
            <person name="Cao H."/>
            <person name="Xiong S."/>
            <person name="Wang X."/>
            <person name="Wei L."/>
            <person name="Li C."/>
            <person name="Ma Q."/>
            <person name="Ju M."/>
            <person name="Zhao R."/>
            <person name="Li G."/>
            <person name="Mu C."/>
            <person name="Tian Q."/>
            <person name="Mei H."/>
            <person name="Zhang T."/>
            <person name="Gao T."/>
            <person name="Zhang H."/>
        </authorList>
    </citation>
    <scope>NUCLEOTIDE SEQUENCE</scope>
    <source>
        <strain evidence="2">G02</strain>
    </source>
</reference>
<comment type="caution">
    <text evidence="2">The sequence shown here is derived from an EMBL/GenBank/DDBJ whole genome shotgun (WGS) entry which is preliminary data.</text>
</comment>
<dbReference type="InterPro" id="IPR039537">
    <property type="entry name" value="Retrotran_Ty1/copia-like"/>
</dbReference>
<dbReference type="Gene3D" id="3.30.420.10">
    <property type="entry name" value="Ribonuclease H-like superfamily/Ribonuclease H"/>
    <property type="match status" value="1"/>
</dbReference>
<reference evidence="2" key="1">
    <citation type="submission" date="2020-06" db="EMBL/GenBank/DDBJ databases">
        <authorList>
            <person name="Li T."/>
            <person name="Hu X."/>
            <person name="Zhang T."/>
            <person name="Song X."/>
            <person name="Zhang H."/>
            <person name="Dai N."/>
            <person name="Sheng W."/>
            <person name="Hou X."/>
            <person name="Wei L."/>
        </authorList>
    </citation>
    <scope>NUCLEOTIDE SEQUENCE</scope>
    <source>
        <strain evidence="2">G02</strain>
        <tissue evidence="2">Leaf</tissue>
    </source>
</reference>
<name>A0AAW2LBI9_SESRA</name>
<feature type="domain" description="Integrase catalytic" evidence="1">
    <location>
        <begin position="331"/>
        <end position="506"/>
    </location>
</feature>
<proteinExistence type="predicted"/>